<dbReference type="Proteomes" id="UP001194468">
    <property type="component" value="Unassembled WGS sequence"/>
</dbReference>
<dbReference type="PANTHER" id="PTHR37536:SF1">
    <property type="entry name" value="ASPERGILLOPEPSIN, PUTAITVE (AFU_ORTHOLOGUE AFUA_7G01200)"/>
    <property type="match status" value="1"/>
</dbReference>
<dbReference type="SUPFAM" id="SSF49899">
    <property type="entry name" value="Concanavalin A-like lectins/glucanases"/>
    <property type="match status" value="1"/>
</dbReference>
<dbReference type="Pfam" id="PF01828">
    <property type="entry name" value="Peptidase_A4"/>
    <property type="match status" value="1"/>
</dbReference>
<keyword evidence="2" id="KW-1185">Reference proteome</keyword>
<dbReference type="InterPro" id="IPR013320">
    <property type="entry name" value="ConA-like_dom_sf"/>
</dbReference>
<name>A0AAD4BTF2_BOLED</name>
<dbReference type="Gene3D" id="2.60.120.700">
    <property type="entry name" value="Peptidase G1"/>
    <property type="match status" value="1"/>
</dbReference>
<sequence length="161" mass="17011">MSMSWSSWQNAIDQRIALAGRHHEKYQSQGRFPDLAKQSTNSDHGGVYSSNTWTSAFRNETDGTFAVITSTFTVPAISGPNGSCASIRIGIDDLTCTSANILAGIDLSVTENETSYKGKLFPSGGPTTRTSTISTADVIRTTANVLSATSGAVLVENLTNG</sequence>
<evidence type="ECO:0000313" key="2">
    <source>
        <dbReference type="Proteomes" id="UP001194468"/>
    </source>
</evidence>
<reference evidence="1" key="2">
    <citation type="journal article" date="2020" name="Nat. Commun.">
        <title>Large-scale genome sequencing of mycorrhizal fungi provides insights into the early evolution of symbiotic traits.</title>
        <authorList>
            <person name="Miyauchi S."/>
            <person name="Kiss E."/>
            <person name="Kuo A."/>
            <person name="Drula E."/>
            <person name="Kohler A."/>
            <person name="Sanchez-Garcia M."/>
            <person name="Morin E."/>
            <person name="Andreopoulos B."/>
            <person name="Barry K.W."/>
            <person name="Bonito G."/>
            <person name="Buee M."/>
            <person name="Carver A."/>
            <person name="Chen C."/>
            <person name="Cichocki N."/>
            <person name="Clum A."/>
            <person name="Culley D."/>
            <person name="Crous P.W."/>
            <person name="Fauchery L."/>
            <person name="Girlanda M."/>
            <person name="Hayes R.D."/>
            <person name="Keri Z."/>
            <person name="LaButti K."/>
            <person name="Lipzen A."/>
            <person name="Lombard V."/>
            <person name="Magnuson J."/>
            <person name="Maillard F."/>
            <person name="Murat C."/>
            <person name="Nolan M."/>
            <person name="Ohm R.A."/>
            <person name="Pangilinan J."/>
            <person name="Pereira M.F."/>
            <person name="Perotto S."/>
            <person name="Peter M."/>
            <person name="Pfister S."/>
            <person name="Riley R."/>
            <person name="Sitrit Y."/>
            <person name="Stielow J.B."/>
            <person name="Szollosi G."/>
            <person name="Zifcakova L."/>
            <person name="Stursova M."/>
            <person name="Spatafora J.W."/>
            <person name="Tedersoo L."/>
            <person name="Vaario L.M."/>
            <person name="Yamada A."/>
            <person name="Yan M."/>
            <person name="Wang P."/>
            <person name="Xu J."/>
            <person name="Bruns T."/>
            <person name="Baldrian P."/>
            <person name="Vilgalys R."/>
            <person name="Dunand C."/>
            <person name="Henrissat B."/>
            <person name="Grigoriev I.V."/>
            <person name="Hibbett D."/>
            <person name="Nagy L.G."/>
            <person name="Martin F.M."/>
        </authorList>
    </citation>
    <scope>NUCLEOTIDE SEQUENCE</scope>
    <source>
        <strain evidence="1">BED1</strain>
    </source>
</reference>
<dbReference type="PANTHER" id="PTHR37536">
    <property type="entry name" value="PUTATIVE (AFU_ORTHOLOGUE AFUA_3G02970)-RELATED"/>
    <property type="match status" value="1"/>
</dbReference>
<comment type="caution">
    <text evidence="1">The sequence shown here is derived from an EMBL/GenBank/DDBJ whole genome shotgun (WGS) entry which is preliminary data.</text>
</comment>
<dbReference type="InterPro" id="IPR000250">
    <property type="entry name" value="Peptidase_G1"/>
</dbReference>
<dbReference type="AlphaFoldDB" id="A0AAD4BTF2"/>
<dbReference type="GO" id="GO:0070007">
    <property type="term" value="F:glutamic-type endopeptidase activity"/>
    <property type="evidence" value="ECO:0007669"/>
    <property type="project" value="InterPro"/>
</dbReference>
<reference evidence="1" key="1">
    <citation type="submission" date="2019-10" db="EMBL/GenBank/DDBJ databases">
        <authorList>
            <consortium name="DOE Joint Genome Institute"/>
            <person name="Kuo A."/>
            <person name="Miyauchi S."/>
            <person name="Kiss E."/>
            <person name="Drula E."/>
            <person name="Kohler A."/>
            <person name="Sanchez-Garcia M."/>
            <person name="Andreopoulos B."/>
            <person name="Barry K.W."/>
            <person name="Bonito G."/>
            <person name="Buee M."/>
            <person name="Carver A."/>
            <person name="Chen C."/>
            <person name="Cichocki N."/>
            <person name="Clum A."/>
            <person name="Culley D."/>
            <person name="Crous P.W."/>
            <person name="Fauchery L."/>
            <person name="Girlanda M."/>
            <person name="Hayes R."/>
            <person name="Keri Z."/>
            <person name="LaButti K."/>
            <person name="Lipzen A."/>
            <person name="Lombard V."/>
            <person name="Magnuson J."/>
            <person name="Maillard F."/>
            <person name="Morin E."/>
            <person name="Murat C."/>
            <person name="Nolan M."/>
            <person name="Ohm R."/>
            <person name="Pangilinan J."/>
            <person name="Pereira M."/>
            <person name="Perotto S."/>
            <person name="Peter M."/>
            <person name="Riley R."/>
            <person name="Sitrit Y."/>
            <person name="Stielow B."/>
            <person name="Szollosi G."/>
            <person name="Zifcakova L."/>
            <person name="Stursova M."/>
            <person name="Spatafora J.W."/>
            <person name="Tedersoo L."/>
            <person name="Vaario L.-M."/>
            <person name="Yamada A."/>
            <person name="Yan M."/>
            <person name="Wang P."/>
            <person name="Xu J."/>
            <person name="Bruns T."/>
            <person name="Baldrian P."/>
            <person name="Vilgalys R."/>
            <person name="Henrissat B."/>
            <person name="Grigoriev I.V."/>
            <person name="Hibbett D."/>
            <person name="Nagy L.G."/>
            <person name="Martin F.M."/>
        </authorList>
    </citation>
    <scope>NUCLEOTIDE SEQUENCE</scope>
    <source>
        <strain evidence="1">BED1</strain>
    </source>
</reference>
<accession>A0AAD4BTF2</accession>
<dbReference type="EMBL" id="WHUW01000014">
    <property type="protein sequence ID" value="KAF8439323.1"/>
    <property type="molecule type" value="Genomic_DNA"/>
</dbReference>
<gene>
    <name evidence="1" type="ORF">L210DRAFT_3504461</name>
</gene>
<dbReference type="InterPro" id="IPR038656">
    <property type="entry name" value="Peptidase_G1_sf"/>
</dbReference>
<organism evidence="1 2">
    <name type="scientific">Boletus edulis BED1</name>
    <dbReference type="NCBI Taxonomy" id="1328754"/>
    <lineage>
        <taxon>Eukaryota</taxon>
        <taxon>Fungi</taxon>
        <taxon>Dikarya</taxon>
        <taxon>Basidiomycota</taxon>
        <taxon>Agaricomycotina</taxon>
        <taxon>Agaricomycetes</taxon>
        <taxon>Agaricomycetidae</taxon>
        <taxon>Boletales</taxon>
        <taxon>Boletineae</taxon>
        <taxon>Boletaceae</taxon>
        <taxon>Boletoideae</taxon>
        <taxon>Boletus</taxon>
    </lineage>
</organism>
<dbReference type="PRINTS" id="PR00977">
    <property type="entry name" value="SCYTLDPTASE"/>
</dbReference>
<dbReference type="GO" id="GO:0006508">
    <property type="term" value="P:proteolysis"/>
    <property type="evidence" value="ECO:0007669"/>
    <property type="project" value="InterPro"/>
</dbReference>
<evidence type="ECO:0000313" key="1">
    <source>
        <dbReference type="EMBL" id="KAF8439323.1"/>
    </source>
</evidence>
<protein>
    <submittedName>
        <fullName evidence="1">Uncharacterized protein</fullName>
    </submittedName>
</protein>
<proteinExistence type="predicted"/>